<keyword evidence="1" id="KW-1133">Transmembrane helix</keyword>
<sequence>MPDIRRFSLFARIGLTCYAFVHLVVAWLAAQVALGDNEKADKAGALQIVASGGGAWLLWLIAAGTGVLALWQLTEAIAGHRHAPSRRRWVRRATSGVEVVLYGLVTYSAAKTATGGSGKAGSIVATVLAEPWGAAAVITAGGAVIAVAAFLGYRGLRKKFVHDLDFGGASPAVRRSTERLGQVGWCAMAVAYGTVGAMFVVAAVEYDPAKAGGLDPALRTLAVQPYGQFLLLALAAGIAVFGVFALFESRYRKI</sequence>
<evidence type="ECO:0000256" key="1">
    <source>
        <dbReference type="SAM" id="Phobius"/>
    </source>
</evidence>
<gene>
    <name evidence="3" type="ORF">AA23TX_07170</name>
</gene>
<feature type="transmembrane region" description="Helical" evidence="1">
    <location>
        <begin position="93"/>
        <end position="110"/>
    </location>
</feature>
<dbReference type="RefSeq" id="WP_155546953.1">
    <property type="nucleotide sequence ID" value="NZ_CABVGP010000002.1"/>
</dbReference>
<dbReference type="AlphaFoldDB" id="A0A6I8M3N4"/>
<dbReference type="Proteomes" id="UP000399805">
    <property type="component" value="Unassembled WGS sequence"/>
</dbReference>
<feature type="transmembrane region" description="Helical" evidence="1">
    <location>
        <begin position="54"/>
        <end position="73"/>
    </location>
</feature>
<feature type="domain" description="DUF1206" evidence="2">
    <location>
        <begin position="13"/>
        <end position="78"/>
    </location>
</feature>
<evidence type="ECO:0000313" key="4">
    <source>
        <dbReference type="Proteomes" id="UP000399805"/>
    </source>
</evidence>
<dbReference type="EMBL" id="CABVGP010000002">
    <property type="protein sequence ID" value="VVJ22159.1"/>
    <property type="molecule type" value="Genomic_DNA"/>
</dbReference>
<evidence type="ECO:0000259" key="2">
    <source>
        <dbReference type="Pfam" id="PF06724"/>
    </source>
</evidence>
<dbReference type="InterPro" id="IPR009597">
    <property type="entry name" value="DUF1206"/>
</dbReference>
<proteinExistence type="predicted"/>
<feature type="transmembrane region" description="Helical" evidence="1">
    <location>
        <begin position="183"/>
        <end position="206"/>
    </location>
</feature>
<organism evidence="3 4">
    <name type="scientific">Amycolatopsis camponoti</name>
    <dbReference type="NCBI Taxonomy" id="2606593"/>
    <lineage>
        <taxon>Bacteria</taxon>
        <taxon>Bacillati</taxon>
        <taxon>Actinomycetota</taxon>
        <taxon>Actinomycetes</taxon>
        <taxon>Pseudonocardiales</taxon>
        <taxon>Pseudonocardiaceae</taxon>
        <taxon>Amycolatopsis</taxon>
    </lineage>
</organism>
<feature type="domain" description="DUF1206" evidence="2">
    <location>
        <begin position="183"/>
        <end position="252"/>
    </location>
</feature>
<accession>A0A6I8M3N4</accession>
<feature type="transmembrane region" description="Helical" evidence="1">
    <location>
        <begin position="132"/>
        <end position="153"/>
    </location>
</feature>
<protein>
    <recommendedName>
        <fullName evidence="2">DUF1206 domain-containing protein</fullName>
    </recommendedName>
</protein>
<name>A0A6I8M3N4_9PSEU</name>
<feature type="transmembrane region" description="Helical" evidence="1">
    <location>
        <begin position="9"/>
        <end position="34"/>
    </location>
</feature>
<keyword evidence="4" id="KW-1185">Reference proteome</keyword>
<keyword evidence="1" id="KW-0812">Transmembrane</keyword>
<feature type="transmembrane region" description="Helical" evidence="1">
    <location>
        <begin position="226"/>
        <end position="247"/>
    </location>
</feature>
<evidence type="ECO:0000313" key="3">
    <source>
        <dbReference type="EMBL" id="VVJ22159.1"/>
    </source>
</evidence>
<reference evidence="3 4" key="1">
    <citation type="submission" date="2019-09" db="EMBL/GenBank/DDBJ databases">
        <authorList>
            <person name="Leyn A S."/>
        </authorList>
    </citation>
    <scope>NUCLEOTIDE SEQUENCE [LARGE SCALE GENOMIC DNA]</scope>
    <source>
        <strain evidence="3">AA231_1</strain>
    </source>
</reference>
<dbReference type="Pfam" id="PF06724">
    <property type="entry name" value="DUF1206"/>
    <property type="match status" value="2"/>
</dbReference>
<keyword evidence="1" id="KW-0472">Membrane</keyword>